<dbReference type="GO" id="GO:0031297">
    <property type="term" value="P:replication fork processing"/>
    <property type="evidence" value="ECO:0007669"/>
    <property type="project" value="UniProtKB-ARBA"/>
</dbReference>
<evidence type="ECO:0000256" key="9">
    <source>
        <dbReference type="ARBA" id="ARBA00022842"/>
    </source>
</evidence>
<dbReference type="EC" id="3.1.22.-" evidence="14"/>
<dbReference type="PANTHER" id="PTHR13451">
    <property type="entry name" value="CLASS II CROSSOVER JUNCTION ENDONUCLEASE MUS81"/>
    <property type="match status" value="1"/>
</dbReference>
<dbReference type="Pfam" id="PF02732">
    <property type="entry name" value="ERCC4"/>
    <property type="match status" value="1"/>
</dbReference>
<name>A0AAV9HTF0_9PEZI</name>
<accession>A0AAV9HTF0</accession>
<evidence type="ECO:0000256" key="4">
    <source>
        <dbReference type="ARBA" id="ARBA00022722"/>
    </source>
</evidence>
<keyword evidence="17" id="KW-1185">Reference proteome</keyword>
<comment type="caution">
    <text evidence="16">The sequence shown here is derived from an EMBL/GenBank/DDBJ whole genome shotgun (WGS) entry which is preliminary data.</text>
</comment>
<evidence type="ECO:0000256" key="10">
    <source>
        <dbReference type="ARBA" id="ARBA00023172"/>
    </source>
</evidence>
<organism evidence="16 17">
    <name type="scientific">Cladorrhinum samala</name>
    <dbReference type="NCBI Taxonomy" id="585594"/>
    <lineage>
        <taxon>Eukaryota</taxon>
        <taxon>Fungi</taxon>
        <taxon>Dikarya</taxon>
        <taxon>Ascomycota</taxon>
        <taxon>Pezizomycotina</taxon>
        <taxon>Sordariomycetes</taxon>
        <taxon>Sordariomycetidae</taxon>
        <taxon>Sordariales</taxon>
        <taxon>Podosporaceae</taxon>
        <taxon>Cladorrhinum</taxon>
    </lineage>
</organism>
<evidence type="ECO:0000256" key="8">
    <source>
        <dbReference type="ARBA" id="ARBA00022801"/>
    </source>
</evidence>
<comment type="subcellular location">
    <subcellularLocation>
        <location evidence="2 14">Nucleus</location>
    </subcellularLocation>
</comment>
<reference evidence="16" key="2">
    <citation type="submission" date="2023-06" db="EMBL/GenBank/DDBJ databases">
        <authorList>
            <consortium name="Lawrence Berkeley National Laboratory"/>
            <person name="Mondo S.J."/>
            <person name="Hensen N."/>
            <person name="Bonometti L."/>
            <person name="Westerberg I."/>
            <person name="Brannstrom I.O."/>
            <person name="Guillou S."/>
            <person name="Cros-Aarteil S."/>
            <person name="Calhoun S."/>
            <person name="Haridas S."/>
            <person name="Kuo A."/>
            <person name="Pangilinan J."/>
            <person name="Riley R."/>
            <person name="Labutti K."/>
            <person name="Andreopoulos B."/>
            <person name="Lipzen A."/>
            <person name="Chen C."/>
            <person name="Yanf M."/>
            <person name="Daum C."/>
            <person name="Ng V."/>
            <person name="Clum A."/>
            <person name="Steindorff A."/>
            <person name="Ohm R."/>
            <person name="Martin F."/>
            <person name="Silar P."/>
            <person name="Natvig D."/>
            <person name="Lalanne C."/>
            <person name="Gautier V."/>
            <person name="Ament-Velasquez S.L."/>
            <person name="Kruys A."/>
            <person name="Hutchinson M.I."/>
            <person name="Powell A.J."/>
            <person name="Barry K."/>
            <person name="Miller A.N."/>
            <person name="Grigoriev I.V."/>
            <person name="Debuchy R."/>
            <person name="Gladieux P."/>
            <person name="Thoren M.H."/>
            <person name="Johannesson H."/>
        </authorList>
    </citation>
    <scope>NUCLEOTIDE SEQUENCE</scope>
    <source>
        <strain evidence="16">PSN324</strain>
    </source>
</reference>
<evidence type="ECO:0000313" key="17">
    <source>
        <dbReference type="Proteomes" id="UP001321749"/>
    </source>
</evidence>
<evidence type="ECO:0000256" key="11">
    <source>
        <dbReference type="ARBA" id="ARBA00023204"/>
    </source>
</evidence>
<dbReference type="GO" id="GO:0003677">
    <property type="term" value="F:DNA binding"/>
    <property type="evidence" value="ECO:0007669"/>
    <property type="project" value="UniProtKB-UniRule"/>
</dbReference>
<feature type="domain" description="ERCC4" evidence="15">
    <location>
        <begin position="310"/>
        <end position="416"/>
    </location>
</feature>
<keyword evidence="5 14" id="KW-0479">Metal-binding</keyword>
<dbReference type="Gene3D" id="1.10.10.10">
    <property type="entry name" value="Winged helix-like DNA-binding domain superfamily/Winged helix DNA-binding domain"/>
    <property type="match status" value="1"/>
</dbReference>
<sequence length="602" mass="67941">MSDPGEIANPLLLSWVKEWWEVAKERNTKGVITYKHAYDSLRACPQKFQHPSELKVLKGFGDKLCQRLTEQLQKHCNENGLPMPKVTKGRRKRAIIPGEYEMDEPDLQAPPAQRQRIAGAPKEYVPRYRSAAYAILLVLAGQDPNDGPVGMTKEQLMEVAQPHCDASMRLTSDRSRHYRGFDGIKTLIQHELACKRGRPVERYALTEEGKDVAKRIREVAIARGDIPPAGPSLGGANVAVQIISRPTDSNPVIIVDDDEDDDVIVPEDTEVTTENNEYKDLVKVGKTVSDITTLPTFRPIRLPPDSFTVELVLDSRETRTKTDRGYIQQELAKRGINVTTRALALGDALWVAKCNQTGWLSRMGAEGDEVVLDYILERKRLDDLISSIRDGRFREQKFRLRRSGLRNVVYLVEEKSLDPNYYKKYEEAVQTAMAQIQVVNGYFLKRTREIDETIRYLASMTKMLQGLYEGKPLHVIPTGVLTAQNYLPLLKKLREKNVEIGHCITYPAFASLCSKSGGMTLRDTFLKMLMCTRGVTGDRAVEIQKVWKTPIEFVEAFEACGGGVEGRKRKVNLVADRLDHLVGRKKFSKALSEKIAEVWGDA</sequence>
<dbReference type="EMBL" id="MU864951">
    <property type="protein sequence ID" value="KAK4464185.1"/>
    <property type="molecule type" value="Genomic_DNA"/>
</dbReference>
<dbReference type="GO" id="GO:0008821">
    <property type="term" value="F:crossover junction DNA endonuclease activity"/>
    <property type="evidence" value="ECO:0007669"/>
    <property type="project" value="UniProtKB-UniRule"/>
</dbReference>
<dbReference type="InterPro" id="IPR047416">
    <property type="entry name" value="XPF_nuclease_Mus81"/>
</dbReference>
<dbReference type="Gene3D" id="1.10.150.670">
    <property type="entry name" value="Crossover junction endonuclease EME1, DNA-binding domain"/>
    <property type="match status" value="1"/>
</dbReference>
<evidence type="ECO:0000256" key="14">
    <source>
        <dbReference type="RuleBase" id="RU369042"/>
    </source>
</evidence>
<evidence type="ECO:0000256" key="13">
    <source>
        <dbReference type="ARBA" id="ARBA00023254"/>
    </source>
</evidence>
<dbReference type="GO" id="GO:0048476">
    <property type="term" value="C:Holliday junction resolvase complex"/>
    <property type="evidence" value="ECO:0007669"/>
    <property type="project" value="UniProtKB-UniRule"/>
</dbReference>
<keyword evidence="12 14" id="KW-0539">Nucleus</keyword>
<dbReference type="GO" id="GO:0006308">
    <property type="term" value="P:DNA catabolic process"/>
    <property type="evidence" value="ECO:0007669"/>
    <property type="project" value="UniProtKB-UniRule"/>
</dbReference>
<dbReference type="CDD" id="cd20074">
    <property type="entry name" value="XPF_nuclease_Mus81"/>
    <property type="match status" value="1"/>
</dbReference>
<protein>
    <recommendedName>
        <fullName evidence="14">Crossover junction endonuclease MUS81</fullName>
        <ecNumber evidence="14">3.1.22.-</ecNumber>
    </recommendedName>
</protein>
<evidence type="ECO:0000256" key="6">
    <source>
        <dbReference type="ARBA" id="ARBA00022759"/>
    </source>
</evidence>
<dbReference type="Gene3D" id="3.40.50.10130">
    <property type="match status" value="1"/>
</dbReference>
<dbReference type="Pfam" id="PF21136">
    <property type="entry name" value="WHD_MUS81"/>
    <property type="match status" value="1"/>
</dbReference>
<dbReference type="SMART" id="SM00891">
    <property type="entry name" value="ERCC4"/>
    <property type="match status" value="1"/>
</dbReference>
<evidence type="ECO:0000259" key="15">
    <source>
        <dbReference type="SMART" id="SM00891"/>
    </source>
</evidence>
<dbReference type="InterPro" id="IPR042530">
    <property type="entry name" value="EME1/EME2_C"/>
</dbReference>
<evidence type="ECO:0000256" key="3">
    <source>
        <dbReference type="ARBA" id="ARBA00010015"/>
    </source>
</evidence>
<dbReference type="InterPro" id="IPR047417">
    <property type="entry name" value="WHD_MUS81"/>
</dbReference>
<evidence type="ECO:0000256" key="7">
    <source>
        <dbReference type="ARBA" id="ARBA00022763"/>
    </source>
</evidence>
<keyword evidence="13" id="KW-0469">Meiosis</keyword>
<dbReference type="PANTHER" id="PTHR13451:SF0">
    <property type="entry name" value="CROSSOVER JUNCTION ENDONUCLEASE MUS81"/>
    <property type="match status" value="1"/>
</dbReference>
<reference evidence="16" key="1">
    <citation type="journal article" date="2023" name="Mol. Phylogenet. Evol.">
        <title>Genome-scale phylogeny and comparative genomics of the fungal order Sordariales.</title>
        <authorList>
            <person name="Hensen N."/>
            <person name="Bonometti L."/>
            <person name="Westerberg I."/>
            <person name="Brannstrom I.O."/>
            <person name="Guillou S."/>
            <person name="Cros-Aarteil S."/>
            <person name="Calhoun S."/>
            <person name="Haridas S."/>
            <person name="Kuo A."/>
            <person name="Mondo S."/>
            <person name="Pangilinan J."/>
            <person name="Riley R."/>
            <person name="LaButti K."/>
            <person name="Andreopoulos B."/>
            <person name="Lipzen A."/>
            <person name="Chen C."/>
            <person name="Yan M."/>
            <person name="Daum C."/>
            <person name="Ng V."/>
            <person name="Clum A."/>
            <person name="Steindorff A."/>
            <person name="Ohm R.A."/>
            <person name="Martin F."/>
            <person name="Silar P."/>
            <person name="Natvig D.O."/>
            <person name="Lalanne C."/>
            <person name="Gautier V."/>
            <person name="Ament-Velasquez S.L."/>
            <person name="Kruys A."/>
            <person name="Hutchinson M.I."/>
            <person name="Powell A.J."/>
            <person name="Barry K."/>
            <person name="Miller A.N."/>
            <person name="Grigoriev I.V."/>
            <person name="Debuchy R."/>
            <person name="Gladieux P."/>
            <person name="Hiltunen Thoren M."/>
            <person name="Johannesson H."/>
        </authorList>
    </citation>
    <scope>NUCLEOTIDE SEQUENCE</scope>
    <source>
        <strain evidence="16">PSN324</strain>
    </source>
</reference>
<dbReference type="InterPro" id="IPR006166">
    <property type="entry name" value="ERCC4_domain"/>
</dbReference>
<dbReference type="InterPro" id="IPR036388">
    <property type="entry name" value="WH-like_DNA-bd_sf"/>
</dbReference>
<dbReference type="GO" id="GO:0031573">
    <property type="term" value="P:mitotic intra-S DNA damage checkpoint signaling"/>
    <property type="evidence" value="ECO:0007669"/>
    <property type="project" value="TreeGrafter"/>
</dbReference>
<dbReference type="FunFam" id="3.40.50.10130:FF:000003">
    <property type="entry name" value="Crossover junction endonuclease MUS81"/>
    <property type="match status" value="1"/>
</dbReference>
<keyword evidence="6 14" id="KW-0255">Endonuclease</keyword>
<dbReference type="GO" id="GO:0048257">
    <property type="term" value="F:3'-flap endonuclease activity"/>
    <property type="evidence" value="ECO:0007669"/>
    <property type="project" value="TreeGrafter"/>
</dbReference>
<dbReference type="Proteomes" id="UP001321749">
    <property type="component" value="Unassembled WGS sequence"/>
</dbReference>
<keyword evidence="10 14" id="KW-0233">DNA recombination</keyword>
<dbReference type="FunFam" id="1.10.150.110:FF:000001">
    <property type="entry name" value="Putative Crossover junction endonuclease MUS81"/>
    <property type="match status" value="1"/>
</dbReference>
<keyword evidence="9 14" id="KW-0460">Magnesium</keyword>
<dbReference type="CDD" id="cd21036">
    <property type="entry name" value="WH_MUS81"/>
    <property type="match status" value="1"/>
</dbReference>
<dbReference type="Gene3D" id="1.10.150.110">
    <property type="entry name" value="DNA polymerase beta, N-terminal domain-like"/>
    <property type="match status" value="1"/>
</dbReference>
<dbReference type="InterPro" id="IPR010996">
    <property type="entry name" value="HHH_MUS81"/>
</dbReference>
<dbReference type="GO" id="GO:0000712">
    <property type="term" value="P:resolution of meiotic recombination intermediates"/>
    <property type="evidence" value="ECO:0007669"/>
    <property type="project" value="TreeGrafter"/>
</dbReference>
<dbReference type="AlphaFoldDB" id="A0AAV9HTF0"/>
<keyword evidence="8 14" id="KW-0378">Hydrolase</keyword>
<comment type="function">
    <text evidence="14">Interacts with EME1 to form a DNA structure-specific endonuclease with substrate preference for branched DNA structures with a 5'-end at the branch nick. Typical substrates include 3'-flap structures, D-loops, replication forks and nicked Holliday junctions. May be required in mitosis for the processing of stalled or collapsed replication fork intermediates. May be required in meiosis for the repair of meiosis-specific double strand breaks subsequent to single-end invasion (SEI).</text>
</comment>
<evidence type="ECO:0000256" key="1">
    <source>
        <dbReference type="ARBA" id="ARBA00001946"/>
    </source>
</evidence>
<dbReference type="InterPro" id="IPR033309">
    <property type="entry name" value="Mus81"/>
</dbReference>
<dbReference type="Pfam" id="PF14716">
    <property type="entry name" value="HHH_8"/>
    <property type="match status" value="1"/>
</dbReference>
<evidence type="ECO:0000313" key="16">
    <source>
        <dbReference type="EMBL" id="KAK4464185.1"/>
    </source>
</evidence>
<comment type="cofactor">
    <cofactor evidence="1 14">
        <name>Mg(2+)</name>
        <dbReference type="ChEBI" id="CHEBI:18420"/>
    </cofactor>
</comment>
<dbReference type="GO" id="GO:0000727">
    <property type="term" value="P:double-strand break repair via break-induced replication"/>
    <property type="evidence" value="ECO:0007669"/>
    <property type="project" value="UniProtKB-UniRule"/>
</dbReference>
<comment type="subunit">
    <text evidence="14">Interacts with EME1.</text>
</comment>
<evidence type="ECO:0000256" key="12">
    <source>
        <dbReference type="ARBA" id="ARBA00023242"/>
    </source>
</evidence>
<dbReference type="SUPFAM" id="SSF47802">
    <property type="entry name" value="DNA polymerase beta, N-terminal domain-like"/>
    <property type="match status" value="1"/>
</dbReference>
<dbReference type="InterPro" id="IPR027421">
    <property type="entry name" value="DNA_pol_lamdba_lyase_dom_sf"/>
</dbReference>
<proteinExistence type="inferred from homology"/>
<dbReference type="SUPFAM" id="SSF52980">
    <property type="entry name" value="Restriction endonuclease-like"/>
    <property type="match status" value="1"/>
</dbReference>
<comment type="similarity">
    <text evidence="3 14">Belongs to the XPF family.</text>
</comment>
<evidence type="ECO:0000256" key="2">
    <source>
        <dbReference type="ARBA" id="ARBA00004123"/>
    </source>
</evidence>
<keyword evidence="4 14" id="KW-0540">Nuclease</keyword>
<evidence type="ECO:0000256" key="5">
    <source>
        <dbReference type="ARBA" id="ARBA00022723"/>
    </source>
</evidence>
<keyword evidence="7 14" id="KW-0227">DNA damage</keyword>
<gene>
    <name evidence="16" type="ORF">QBC42DRAFT_221320</name>
</gene>
<dbReference type="InterPro" id="IPR011335">
    <property type="entry name" value="Restrct_endonuc-II-like"/>
</dbReference>
<keyword evidence="11 14" id="KW-0234">DNA repair</keyword>
<dbReference type="GO" id="GO:0046872">
    <property type="term" value="F:metal ion binding"/>
    <property type="evidence" value="ECO:0007669"/>
    <property type="project" value="UniProtKB-UniRule"/>
</dbReference>
<dbReference type="FunFam" id="1.10.10.10:FF:000307">
    <property type="entry name" value="Crossover junction endonuclease MUS81"/>
    <property type="match status" value="1"/>
</dbReference>
<dbReference type="GO" id="GO:0005634">
    <property type="term" value="C:nucleus"/>
    <property type="evidence" value="ECO:0007669"/>
    <property type="project" value="UniProtKB-SubCell"/>
</dbReference>